<evidence type="ECO:0000313" key="3">
    <source>
        <dbReference type="Proteomes" id="UP000609726"/>
    </source>
</evidence>
<protein>
    <submittedName>
        <fullName evidence="2">Uncharacterized protein</fullName>
    </submittedName>
</protein>
<proteinExistence type="predicted"/>
<evidence type="ECO:0000313" key="2">
    <source>
        <dbReference type="EMBL" id="NHZ92362.1"/>
    </source>
</evidence>
<feature type="compositionally biased region" description="Polar residues" evidence="1">
    <location>
        <begin position="231"/>
        <end position="243"/>
    </location>
</feature>
<dbReference type="EMBL" id="WHJH01000044">
    <property type="protein sequence ID" value="NHZ92362.1"/>
    <property type="molecule type" value="Genomic_DNA"/>
</dbReference>
<accession>A0ABX0NZM3</accession>
<keyword evidence="3" id="KW-1185">Reference proteome</keyword>
<organism evidence="2 3">
    <name type="scientific">Massilia mucilaginosa</name>
    <dbReference type="NCBI Taxonomy" id="2609282"/>
    <lineage>
        <taxon>Bacteria</taxon>
        <taxon>Pseudomonadati</taxon>
        <taxon>Pseudomonadota</taxon>
        <taxon>Betaproteobacteria</taxon>
        <taxon>Burkholderiales</taxon>
        <taxon>Oxalobacteraceae</taxon>
        <taxon>Telluria group</taxon>
        <taxon>Massilia</taxon>
    </lineage>
</organism>
<name>A0ABX0NZM3_9BURK</name>
<gene>
    <name evidence="2" type="ORF">F2P45_25630</name>
</gene>
<sequence length="249" mass="28492">MTKKEQSVADTFHKFLKMKANRSSVEFVDFSLNGQDRDAAADYLFASGSRFTLVEYKHEETDISAEAAKWRRGNLCEFLELQKHRRRKKQHDQCHYIAWKAVDKDLRFNIYRHEVCNTSIFKSSTRLKCALPRTDTRITGTSFAENFLSGQQSIPIEEFEDYLEWLMKHASNAETSTVQLAAVNLNENIFSMEEFDSVRAAYEWMENQKAILQSKYGSSGPQATKAPPDQASGTDVDSAAMTSKKSKIK</sequence>
<dbReference type="RefSeq" id="WP_166881056.1">
    <property type="nucleotide sequence ID" value="NZ_WHJH01000044.1"/>
</dbReference>
<reference evidence="2 3" key="1">
    <citation type="submission" date="2019-10" db="EMBL/GenBank/DDBJ databases">
        <title>Taxonomy of Antarctic Massilia spp.: description of Massilia rubra sp. nov., Massilia aquatica sp. nov., Massilia mucilaginosa sp. nov., Massilia frigida sp. nov. isolated from streams, lakes and regoliths.</title>
        <authorList>
            <person name="Holochova P."/>
            <person name="Sedlacek I."/>
            <person name="Kralova S."/>
            <person name="Maslanova I."/>
            <person name="Busse H.-J."/>
            <person name="Stankova E."/>
            <person name="Vrbovska V."/>
            <person name="Kovarovic V."/>
            <person name="Bartak M."/>
            <person name="Svec P."/>
            <person name="Pantucek R."/>
        </authorList>
    </citation>
    <scope>NUCLEOTIDE SEQUENCE [LARGE SCALE GENOMIC DNA]</scope>
    <source>
        <strain evidence="2 3">CCM 8733</strain>
    </source>
</reference>
<feature type="region of interest" description="Disordered" evidence="1">
    <location>
        <begin position="215"/>
        <end position="249"/>
    </location>
</feature>
<dbReference type="Proteomes" id="UP000609726">
    <property type="component" value="Unassembled WGS sequence"/>
</dbReference>
<comment type="caution">
    <text evidence="2">The sequence shown here is derived from an EMBL/GenBank/DDBJ whole genome shotgun (WGS) entry which is preliminary data.</text>
</comment>
<evidence type="ECO:0000256" key="1">
    <source>
        <dbReference type="SAM" id="MobiDB-lite"/>
    </source>
</evidence>